<evidence type="ECO:0008006" key="12">
    <source>
        <dbReference type="Google" id="ProtNLM"/>
    </source>
</evidence>
<dbReference type="Gene3D" id="2.60.40.10">
    <property type="entry name" value="Immunoglobulins"/>
    <property type="match status" value="3"/>
</dbReference>
<dbReference type="InterPro" id="IPR046751">
    <property type="entry name" value="TED_2"/>
</dbReference>
<evidence type="ECO:0000256" key="6">
    <source>
        <dbReference type="SAM" id="SignalP"/>
    </source>
</evidence>
<dbReference type="InterPro" id="IPR041033">
    <property type="entry name" value="SpaA_PFL_dom_1"/>
</dbReference>
<evidence type="ECO:0000256" key="5">
    <source>
        <dbReference type="SAM" id="Phobius"/>
    </source>
</evidence>
<evidence type="ECO:0000259" key="8">
    <source>
        <dbReference type="Pfam" id="PF18202"/>
    </source>
</evidence>
<keyword evidence="5" id="KW-0812">Transmembrane</keyword>
<dbReference type="EMBL" id="CP136422">
    <property type="protein sequence ID" value="WPX72380.1"/>
    <property type="molecule type" value="Genomic_DNA"/>
</dbReference>
<sequence length="1217" mass="133823">MINETKRYNTRIIAYLMAILLALSPFASIPVQAADGTLTFNSGPTIPYGDYFTTHMSFDGDNTAYCLEPMKSTPAPGEYEYDYLPKNSIVRQALYYLPGGYGYDANIKKQHLDDWSTDNAYVIGHLVVAYLYAGKDANSGAFYGAPQSFIDKAIAVTSAIESLPAPPKSFKAFIVIGYGSQTIAGSWYERPNGFLEIRKSSSNDAVSKDNENYSLKGAKYGIYKKDKLVETLVTDEKGYAKSGELEEGNYTLKELESPVGFAIDTREYKVSVTAEETQTVKVPENPTNNPVDLLLQKLDAETGTNLPQGTGTLKDAEFTFKFYEELSDTDPALSGKKPKRTWVLKTDAKGEIHFTKEYLVSGDEFYYDNDGKAACFPIGTVTAQETKAPSGYKINDTVFVQKIVGDGKKETISVYNVIIAEEQLLRGGVKIQKRDWETKKAEAQGGTSLEHAEFTITTLNNNPVLVNGKSYAPNQVVMTLKANAAGIASTKKDALPFGHYRIDEIAPPEGYLNTGKISIEFDIVEDGKIVELTSEDNSILNQVIRGDLEFVKVSDGDLNRLANVPFSITSKTTGESHTLVTDKNGYASTSAEWNKHTANTNRGETSEDGIWFGSSAPDDSKGALIYDTYIIEEQKCKVNEGMNLLKFEATVYKDKVTVDLGTLTDDQITIATTAVDDESGSHMAKPEKSITLVDTVEFEGLKKGQEYKLVGTLMDKETGKPIQIDGKPVTAETTFQAKKSTGSVKVKFTFDATSLKGKTVVVFEELYQEDLKLAVHADITDEDQTVYFPEVSTSAKDADTDSNLSCADEEVTLIDTMTYKNLVPGETFHVTGTLMDKETGKPVEADGKPITSTLEFTPKKSSGSVDIPFTFIGSKLRGKTVVVFESVTYKDKEVAAHADFEDIGQTILFPELATTASDKETDSHHAAADKEVTLVDMVEYKNLIADGRTYHLSGVLMDKETKKVLEVNGKQVTAEAEFIPEEPSGSIELTFTFDGSELKGKTIVAFETLTVNKKEVAVHADITDESQTIYFPEIRTSAKDREDGDQEVATNTKVTIVDTVSYKNLISDGKHTYRIKGILMDKKTGKALLIDNKQVTSETEFIPKKPDGNVELSFTFDSRTLAGHEVVVFEQLLYVHGKTEVLIATHEDINDKGQTVKVTELPKEPPPEPPSENTTKSSPVKTGDETPFIFYLILAFASLALISAGGYLFYKKRRNKS</sequence>
<dbReference type="Proteomes" id="UP001325248">
    <property type="component" value="Chromosome"/>
</dbReference>
<keyword evidence="5" id="KW-1133">Transmembrane helix</keyword>
<keyword evidence="5" id="KW-0472">Membrane</keyword>
<name>A0ABZ0U5X6_9FIRM</name>
<dbReference type="NCBIfam" id="NF033903">
    <property type="entry name" value="VaFE_rpt"/>
    <property type="match status" value="4"/>
</dbReference>
<feature type="region of interest" description="Disordered" evidence="4">
    <location>
        <begin position="1153"/>
        <end position="1180"/>
    </location>
</feature>
<dbReference type="NCBIfam" id="TIGR01167">
    <property type="entry name" value="LPXTG_anchor"/>
    <property type="match status" value="1"/>
</dbReference>
<proteinExistence type="inferred from homology"/>
<feature type="signal peptide" evidence="6">
    <location>
        <begin position="1"/>
        <end position="33"/>
    </location>
</feature>
<dbReference type="Pfam" id="PF18202">
    <property type="entry name" value="TQ"/>
    <property type="match status" value="4"/>
</dbReference>
<evidence type="ECO:0000259" key="7">
    <source>
        <dbReference type="Pfam" id="PF17802"/>
    </source>
</evidence>
<evidence type="ECO:0000259" key="9">
    <source>
        <dbReference type="Pfam" id="PF20610"/>
    </source>
</evidence>
<gene>
    <name evidence="10" type="ORF">BLCOC_07160</name>
</gene>
<dbReference type="PANTHER" id="PTHR36108">
    <property type="entry name" value="COLOSSIN-B-RELATED"/>
    <property type="match status" value="1"/>
</dbReference>
<evidence type="ECO:0000256" key="4">
    <source>
        <dbReference type="SAM" id="MobiDB-lite"/>
    </source>
</evidence>
<evidence type="ECO:0000313" key="11">
    <source>
        <dbReference type="Proteomes" id="UP001325248"/>
    </source>
</evidence>
<feature type="domain" description="T-Q ester bond containing" evidence="8">
    <location>
        <begin position="1032"/>
        <end position="1158"/>
    </location>
</feature>
<organism evidence="10 11">
    <name type="scientific">Blautia producta</name>
    <dbReference type="NCBI Taxonomy" id="33035"/>
    <lineage>
        <taxon>Bacteria</taxon>
        <taxon>Bacillati</taxon>
        <taxon>Bacillota</taxon>
        <taxon>Clostridia</taxon>
        <taxon>Lachnospirales</taxon>
        <taxon>Lachnospiraceae</taxon>
        <taxon>Blautia</taxon>
    </lineage>
</organism>
<dbReference type="Gene3D" id="2.60.40.3930">
    <property type="match status" value="4"/>
</dbReference>
<evidence type="ECO:0000256" key="2">
    <source>
        <dbReference type="ARBA" id="ARBA00022525"/>
    </source>
</evidence>
<keyword evidence="3 6" id="KW-0732">Signal</keyword>
<keyword evidence="2" id="KW-0964">Secreted</keyword>
<dbReference type="SUPFAM" id="SSF49478">
    <property type="entry name" value="Cna protein B-type domain"/>
    <property type="match status" value="1"/>
</dbReference>
<reference evidence="10" key="1">
    <citation type="submission" date="2023-10" db="EMBL/GenBank/DDBJ databases">
        <title>Genome sequence of Blautia coccoides DSM 935.</title>
        <authorList>
            <person name="Boeer T."/>
            <person name="Bengelsdorf F.R."/>
            <person name="Daniel R."/>
            <person name="Poehlein A."/>
        </authorList>
    </citation>
    <scope>NUCLEOTIDE SEQUENCE [LARGE SCALE GENOMIC DNA]</scope>
    <source>
        <strain evidence="10">DSM 935</strain>
    </source>
</reference>
<dbReference type="PANTHER" id="PTHR36108:SF13">
    <property type="entry name" value="COLOSSIN-B-RELATED"/>
    <property type="match status" value="1"/>
</dbReference>
<feature type="chain" id="PRO_5047510678" description="LPXTG-motif cell wall-anchored protein" evidence="6">
    <location>
        <begin position="34"/>
        <end position="1217"/>
    </location>
</feature>
<feature type="domain" description="SpaA-like prealbumin fold" evidence="7">
    <location>
        <begin position="209"/>
        <end position="282"/>
    </location>
</feature>
<dbReference type="InterPro" id="IPR013783">
    <property type="entry name" value="Ig-like_fold"/>
</dbReference>
<feature type="domain" description="SpaA-like prealbumin fold" evidence="7">
    <location>
        <begin position="437"/>
        <end position="536"/>
    </location>
</feature>
<feature type="transmembrane region" description="Helical" evidence="5">
    <location>
        <begin position="1188"/>
        <end position="1210"/>
    </location>
</feature>
<feature type="domain" description="T-Q ester bond containing" evidence="8">
    <location>
        <begin position="910"/>
        <end position="1030"/>
    </location>
</feature>
<dbReference type="Pfam" id="PF17802">
    <property type="entry name" value="SpaA"/>
    <property type="match status" value="2"/>
</dbReference>
<feature type="domain" description="Thioester" evidence="9">
    <location>
        <begin position="38"/>
        <end position="167"/>
    </location>
</feature>
<accession>A0ABZ0U5X6</accession>
<comment type="similarity">
    <text evidence="1">Belongs to the serine-aspartate repeat-containing protein (SDr) family.</text>
</comment>
<dbReference type="Pfam" id="PF20610">
    <property type="entry name" value="TED_2"/>
    <property type="match status" value="1"/>
</dbReference>
<evidence type="ECO:0000256" key="3">
    <source>
        <dbReference type="ARBA" id="ARBA00022729"/>
    </source>
</evidence>
<dbReference type="InterPro" id="IPR041100">
    <property type="entry name" value="TQ"/>
</dbReference>
<keyword evidence="11" id="KW-1185">Reference proteome</keyword>
<feature type="domain" description="T-Q ester bond containing" evidence="8">
    <location>
        <begin position="669"/>
        <end position="787"/>
    </location>
</feature>
<evidence type="ECO:0000256" key="1">
    <source>
        <dbReference type="ARBA" id="ARBA00007257"/>
    </source>
</evidence>
<feature type="domain" description="T-Q ester bond containing" evidence="8">
    <location>
        <begin position="789"/>
        <end position="907"/>
    </location>
</feature>
<evidence type="ECO:0000313" key="10">
    <source>
        <dbReference type="EMBL" id="WPX72380.1"/>
    </source>
</evidence>
<protein>
    <recommendedName>
        <fullName evidence="12">LPXTG-motif cell wall-anchored protein</fullName>
    </recommendedName>
</protein>